<evidence type="ECO:0000313" key="7">
    <source>
        <dbReference type="Proteomes" id="UP000662814"/>
    </source>
</evidence>
<dbReference type="Proteomes" id="UP000662814">
    <property type="component" value="Chromosome"/>
</dbReference>
<dbReference type="RefSeq" id="WP_166987296.1">
    <property type="nucleotide sequence ID" value="NZ_CP061169.1"/>
</dbReference>
<reference evidence="6 7" key="1">
    <citation type="submission" date="2020-12" db="EMBL/GenBank/DDBJ databases">
        <title>Microbacterium sp. HY060.</title>
        <authorList>
            <person name="Zhou J."/>
        </authorList>
    </citation>
    <scope>NUCLEOTIDE SEQUENCE [LARGE SCALE GENOMIC DNA]</scope>
    <source>
        <strain evidence="6 7">HY60</strain>
    </source>
</reference>
<feature type="domain" description="Carbohydrate kinase FGGY N-terminal" evidence="5">
    <location>
        <begin position="8"/>
        <end position="250"/>
    </location>
</feature>
<keyword evidence="7" id="KW-1185">Reference proteome</keyword>
<protein>
    <recommendedName>
        <fullName evidence="5">Carbohydrate kinase FGGY N-terminal domain-containing protein</fullName>
    </recommendedName>
</protein>
<evidence type="ECO:0000256" key="3">
    <source>
        <dbReference type="ARBA" id="ARBA00022777"/>
    </source>
</evidence>
<evidence type="ECO:0000256" key="1">
    <source>
        <dbReference type="ARBA" id="ARBA00009156"/>
    </source>
</evidence>
<evidence type="ECO:0000256" key="2">
    <source>
        <dbReference type="ARBA" id="ARBA00022679"/>
    </source>
</evidence>
<gene>
    <name evidence="6" type="ORF">HCR76_15425</name>
</gene>
<dbReference type="SUPFAM" id="SSF53067">
    <property type="entry name" value="Actin-like ATPase domain"/>
    <property type="match status" value="2"/>
</dbReference>
<dbReference type="EMBL" id="CP061169">
    <property type="protein sequence ID" value="QPZ38158.1"/>
    <property type="molecule type" value="Genomic_DNA"/>
</dbReference>
<organism evidence="6 7">
    <name type="scientific">Paramicrobacterium chengjingii</name>
    <dbReference type="NCBI Taxonomy" id="2769067"/>
    <lineage>
        <taxon>Bacteria</taxon>
        <taxon>Bacillati</taxon>
        <taxon>Actinomycetota</taxon>
        <taxon>Actinomycetes</taxon>
        <taxon>Micrococcales</taxon>
        <taxon>Microbacteriaceae</taxon>
        <taxon>Paramicrobacterium</taxon>
    </lineage>
</organism>
<keyword evidence="2" id="KW-0808">Transferase</keyword>
<dbReference type="PANTHER" id="PTHR43095:SF2">
    <property type="entry name" value="GLUCONOKINASE"/>
    <property type="match status" value="1"/>
</dbReference>
<feature type="compositionally biased region" description="Basic and acidic residues" evidence="4">
    <location>
        <begin position="42"/>
        <end position="52"/>
    </location>
</feature>
<dbReference type="InterPro" id="IPR018484">
    <property type="entry name" value="FGGY_N"/>
</dbReference>
<evidence type="ECO:0000313" key="6">
    <source>
        <dbReference type="EMBL" id="QPZ38158.1"/>
    </source>
</evidence>
<dbReference type="Gene3D" id="3.30.420.40">
    <property type="match status" value="2"/>
</dbReference>
<feature type="region of interest" description="Disordered" evidence="4">
    <location>
        <begin position="32"/>
        <end position="53"/>
    </location>
</feature>
<dbReference type="InterPro" id="IPR050406">
    <property type="entry name" value="FGGY_Carb_Kinase"/>
</dbReference>
<dbReference type="CDD" id="cd07783">
    <property type="entry name" value="ASKHA_NBD_FGGY_SePSK_AtXK1-like"/>
    <property type="match status" value="1"/>
</dbReference>
<accession>A0ABX6YH89</accession>
<dbReference type="InterPro" id="IPR043129">
    <property type="entry name" value="ATPase_NBD"/>
</dbReference>
<sequence>MTSTADALWVGIDLGTQSVKAIVATESGEISASGQHPLTSIRDADSGRHEQNPNEWTDAAASAIAQAMAQLTDADRSRIAGLSYCSTSGTVVVLDDNGDPATTGLMYDDSRGAAFADALRDAGADRWMKLGVVVQPGWALCRIAWFAHEGQLPPGHRIAHQGDVLAEAMTGTCMPTDWSSALKSGYDVIAHEWPPDVFATASVDLSQLPEVVAPGTHVGETSAAWEQASGLPSGTPVFAGTTDGCAAQLGAGALAPGDWHTVVGTTLVLKGVTPHLISDGSGAVYSHRAPHGDYWFPGGASNVGAGALTAIFPDADLAALDASVGERTAAITPSYPLTRRGERFPFLSADAAGFALMPDSRRLDDLRTLSLEAGVESVWAGVACVERLCFDMLTKHGAPLTGRFSSSGGGTRGATWNRMRASLLDRQLALPETAEGSLGMAILARWGAGQAAFAEPLELERVASSMSRIRTIVDPDAALATRLSDTYNAFRSALTSKGWIS</sequence>
<evidence type="ECO:0000256" key="4">
    <source>
        <dbReference type="SAM" id="MobiDB-lite"/>
    </source>
</evidence>
<dbReference type="PANTHER" id="PTHR43095">
    <property type="entry name" value="SUGAR KINASE"/>
    <property type="match status" value="1"/>
</dbReference>
<comment type="similarity">
    <text evidence="1">Belongs to the FGGY kinase family.</text>
</comment>
<proteinExistence type="inferred from homology"/>
<dbReference type="InterPro" id="IPR000577">
    <property type="entry name" value="Carb_kinase_FGGY"/>
</dbReference>
<dbReference type="Pfam" id="PF00370">
    <property type="entry name" value="FGGY_N"/>
    <property type="match status" value="1"/>
</dbReference>
<evidence type="ECO:0000259" key="5">
    <source>
        <dbReference type="Pfam" id="PF00370"/>
    </source>
</evidence>
<dbReference type="PIRSF" id="PIRSF000538">
    <property type="entry name" value="GlpK"/>
    <property type="match status" value="1"/>
</dbReference>
<name>A0ABX6YH89_9MICO</name>
<keyword evidence="3" id="KW-0418">Kinase</keyword>